<evidence type="ECO:0000313" key="13">
    <source>
        <dbReference type="EMBL" id="EXB60287.1"/>
    </source>
</evidence>
<dbReference type="eggNOG" id="ENOG502QPYY">
    <property type="taxonomic scope" value="Eukaryota"/>
</dbReference>
<keyword evidence="4 10" id="KW-0678">Repressor</keyword>
<accession>W9R9N9</accession>
<dbReference type="PANTHER" id="PTHR31734">
    <property type="entry name" value="AUXIN-RESPONSIVE PROTEIN IAA17"/>
    <property type="match status" value="1"/>
</dbReference>
<keyword evidence="7 10" id="KW-0539">Nucleus</keyword>
<evidence type="ECO:0000259" key="12">
    <source>
        <dbReference type="PROSITE" id="PS51745"/>
    </source>
</evidence>
<feature type="region of interest" description="Disordered" evidence="11">
    <location>
        <begin position="1"/>
        <end position="23"/>
    </location>
</feature>
<proteinExistence type="inferred from homology"/>
<evidence type="ECO:0000256" key="1">
    <source>
        <dbReference type="ARBA" id="ARBA00004123"/>
    </source>
</evidence>
<sequence>MAPHDHDDDQIMHNQLVPDDNKEWNNITTRKNKRSLLLLNGASDDNKKLELRLGPPGDHHDHQLQISDHNKKACSVPAGTTVSKFASSSAPNCCQKSTTSGRAPPVVGWPPIRSCRKNLGSGSFLKTTVPSITNYDHDDESKKEVPVQQDQGKKSEVDHMFVKINMEGFPIGRKVDLKAYDSYEKLSYAIDKLFRGLLAVQSDYSVSESNGQTGDHTETVINGEYTLVYEDNEGDRMLVGDVPWKMFVSTAKRLRVLRSIELSTLKLSSSTQIIEKTPLDSTMEFGG</sequence>
<feature type="region of interest" description="Disordered" evidence="11">
    <location>
        <begin position="135"/>
        <end position="154"/>
    </location>
</feature>
<dbReference type="GO" id="GO:0005634">
    <property type="term" value="C:nucleus"/>
    <property type="evidence" value="ECO:0007669"/>
    <property type="project" value="UniProtKB-SubCell"/>
</dbReference>
<dbReference type="InterPro" id="IPR053793">
    <property type="entry name" value="PB1-like"/>
</dbReference>
<evidence type="ECO:0000256" key="6">
    <source>
        <dbReference type="ARBA" id="ARBA00023163"/>
    </source>
</evidence>
<keyword evidence="5 10" id="KW-0805">Transcription regulation</keyword>
<dbReference type="PANTHER" id="PTHR31734:SF2">
    <property type="entry name" value="AUXIN-RESPONSIVE PROTEIN IAA26"/>
    <property type="match status" value="1"/>
</dbReference>
<evidence type="ECO:0000256" key="10">
    <source>
        <dbReference type="RuleBase" id="RU004549"/>
    </source>
</evidence>
<evidence type="ECO:0000256" key="2">
    <source>
        <dbReference type="ARBA" id="ARBA00006728"/>
    </source>
</evidence>
<reference evidence="14" key="1">
    <citation type="submission" date="2013-01" db="EMBL/GenBank/DDBJ databases">
        <title>Draft Genome Sequence of a Mulberry Tree, Morus notabilis C.K. Schneid.</title>
        <authorList>
            <person name="He N."/>
            <person name="Zhao S."/>
        </authorList>
    </citation>
    <scope>NUCLEOTIDE SEQUENCE</scope>
</reference>
<dbReference type="GO" id="GO:0006355">
    <property type="term" value="P:regulation of DNA-templated transcription"/>
    <property type="evidence" value="ECO:0007669"/>
    <property type="project" value="InterPro"/>
</dbReference>
<evidence type="ECO:0000256" key="9">
    <source>
        <dbReference type="ARBA" id="ARBA00025283"/>
    </source>
</evidence>
<evidence type="ECO:0000256" key="11">
    <source>
        <dbReference type="SAM" id="MobiDB-lite"/>
    </source>
</evidence>
<dbReference type="Proteomes" id="UP000030645">
    <property type="component" value="Unassembled WGS sequence"/>
</dbReference>
<keyword evidence="6 10" id="KW-0804">Transcription</keyword>
<dbReference type="FunFam" id="3.10.20.90:FF:000225">
    <property type="entry name" value="Auxin-responsive protein"/>
    <property type="match status" value="1"/>
</dbReference>
<dbReference type="GO" id="GO:0009734">
    <property type="term" value="P:auxin-activated signaling pathway"/>
    <property type="evidence" value="ECO:0007669"/>
    <property type="project" value="UniProtKB-UniRule"/>
</dbReference>
<dbReference type="InterPro" id="IPR033389">
    <property type="entry name" value="AUX/IAA_dom"/>
</dbReference>
<evidence type="ECO:0000256" key="4">
    <source>
        <dbReference type="ARBA" id="ARBA00022491"/>
    </source>
</evidence>
<dbReference type="Gene3D" id="3.10.20.90">
    <property type="entry name" value="Phosphatidylinositol 3-kinase Catalytic Subunit, Chain A, domain 1"/>
    <property type="match status" value="1"/>
</dbReference>
<dbReference type="STRING" id="981085.W9R9N9"/>
<dbReference type="SUPFAM" id="SSF54277">
    <property type="entry name" value="CAD &amp; PB1 domains"/>
    <property type="match status" value="1"/>
</dbReference>
<comment type="similarity">
    <text evidence="2 10">Belongs to the Aux/IAA family.</text>
</comment>
<evidence type="ECO:0000256" key="8">
    <source>
        <dbReference type="ARBA" id="ARBA00023294"/>
    </source>
</evidence>
<keyword evidence="14" id="KW-1185">Reference proteome</keyword>
<keyword evidence="8 10" id="KW-0927">Auxin signaling pathway</keyword>
<protein>
    <recommendedName>
        <fullName evidence="10">Auxin-responsive protein</fullName>
    </recommendedName>
</protein>
<dbReference type="KEGG" id="mnt:21389338"/>
<evidence type="ECO:0000256" key="3">
    <source>
        <dbReference type="ARBA" id="ARBA00011726"/>
    </source>
</evidence>
<comment type="subunit">
    <text evidence="3 10">Homodimers and heterodimers.</text>
</comment>
<evidence type="ECO:0000256" key="5">
    <source>
        <dbReference type="ARBA" id="ARBA00023015"/>
    </source>
</evidence>
<dbReference type="PROSITE" id="PS51745">
    <property type="entry name" value="PB1"/>
    <property type="match status" value="1"/>
</dbReference>
<dbReference type="Pfam" id="PF02309">
    <property type="entry name" value="AUX_IAA"/>
    <property type="match status" value="1"/>
</dbReference>
<feature type="domain" description="PB1" evidence="12">
    <location>
        <begin position="159"/>
        <end position="264"/>
    </location>
</feature>
<comment type="function">
    <text evidence="9">Aux/IAA proteins are short-lived transcriptional factors that function as repressors of early auxin response genes at low auxin concentrations. Repression is thought to result from the interaction with auxin response factors (ARFs), proteins that bind to the auxin-responsive promoter element (AuxRE). Formation of heterodimers with ARF proteins may alter their ability to modulate early auxin response genes expression.</text>
</comment>
<evidence type="ECO:0000256" key="7">
    <source>
        <dbReference type="ARBA" id="ARBA00023242"/>
    </source>
</evidence>
<feature type="compositionally biased region" description="Basic and acidic residues" evidence="11">
    <location>
        <begin position="1"/>
        <end position="11"/>
    </location>
</feature>
<comment type="subcellular location">
    <subcellularLocation>
        <location evidence="1 10">Nucleus</location>
    </subcellularLocation>
</comment>
<dbReference type="AlphaFoldDB" id="W9R9N9"/>
<gene>
    <name evidence="13" type="ORF">L484_005886</name>
</gene>
<dbReference type="OrthoDB" id="615826at2759"/>
<name>W9R9N9_9ROSA</name>
<dbReference type="EMBL" id="KE344394">
    <property type="protein sequence ID" value="EXB60287.1"/>
    <property type="molecule type" value="Genomic_DNA"/>
</dbReference>
<organism evidence="13 14">
    <name type="scientific">Morus notabilis</name>
    <dbReference type="NCBI Taxonomy" id="981085"/>
    <lineage>
        <taxon>Eukaryota</taxon>
        <taxon>Viridiplantae</taxon>
        <taxon>Streptophyta</taxon>
        <taxon>Embryophyta</taxon>
        <taxon>Tracheophyta</taxon>
        <taxon>Spermatophyta</taxon>
        <taxon>Magnoliopsida</taxon>
        <taxon>eudicotyledons</taxon>
        <taxon>Gunneridae</taxon>
        <taxon>Pentapetalae</taxon>
        <taxon>rosids</taxon>
        <taxon>fabids</taxon>
        <taxon>Rosales</taxon>
        <taxon>Moraceae</taxon>
        <taxon>Moreae</taxon>
        <taxon>Morus</taxon>
    </lineage>
</organism>
<evidence type="ECO:0000313" key="14">
    <source>
        <dbReference type="Proteomes" id="UP000030645"/>
    </source>
</evidence>
<dbReference type="InterPro" id="IPR003311">
    <property type="entry name" value="AUX_IAA"/>
</dbReference>